<keyword evidence="10 20" id="KW-0067">ATP-binding</keyword>
<feature type="domain" description="C-type lectin" evidence="23">
    <location>
        <begin position="530"/>
        <end position="651"/>
    </location>
</feature>
<dbReference type="FunFam" id="3.30.200.20:FF:000593">
    <property type="entry name" value="Predicted protein"/>
    <property type="match status" value="1"/>
</dbReference>
<dbReference type="SMART" id="SM00219">
    <property type="entry name" value="TyrKc"/>
    <property type="match status" value="1"/>
</dbReference>
<dbReference type="GO" id="GO:0005886">
    <property type="term" value="C:plasma membrane"/>
    <property type="evidence" value="ECO:0007669"/>
    <property type="project" value="TreeGrafter"/>
</dbReference>
<keyword evidence="13" id="KW-0829">Tyrosine-protein kinase</keyword>
<dbReference type="InterPro" id="IPR003961">
    <property type="entry name" value="FN3_dom"/>
</dbReference>
<dbReference type="InterPro" id="IPR013783">
    <property type="entry name" value="Ig-like_fold"/>
</dbReference>
<evidence type="ECO:0000256" key="17">
    <source>
        <dbReference type="ARBA" id="ARBA00023319"/>
    </source>
</evidence>
<dbReference type="Gene3D" id="3.10.100.10">
    <property type="entry name" value="Mannose-Binding Protein A, subunit A"/>
    <property type="match status" value="1"/>
</dbReference>
<evidence type="ECO:0000256" key="7">
    <source>
        <dbReference type="ARBA" id="ARBA00022737"/>
    </source>
</evidence>
<dbReference type="PROSITE" id="PS00109">
    <property type="entry name" value="PROTEIN_KINASE_TYR"/>
    <property type="match status" value="1"/>
</dbReference>
<dbReference type="Pfam" id="PF00041">
    <property type="entry name" value="fn3"/>
    <property type="match status" value="1"/>
</dbReference>
<protein>
    <recommendedName>
        <fullName evidence="2">receptor protein-tyrosine kinase</fullName>
        <ecNumber evidence="2">2.7.10.1</ecNumber>
    </recommendedName>
</protein>
<dbReference type="CDD" id="cd00063">
    <property type="entry name" value="FN3"/>
    <property type="match status" value="1"/>
</dbReference>
<dbReference type="EC" id="2.7.10.1" evidence="2"/>
<dbReference type="PROSITE" id="PS50041">
    <property type="entry name" value="C_TYPE_LECTIN_2"/>
    <property type="match status" value="1"/>
</dbReference>
<dbReference type="PROSITE" id="PS50853">
    <property type="entry name" value="FN3"/>
    <property type="match status" value="1"/>
</dbReference>
<feature type="binding site" evidence="20">
    <location>
        <position position="844"/>
    </location>
    <ligand>
        <name>ATP</name>
        <dbReference type="ChEBI" id="CHEBI:30616"/>
    </ligand>
</feature>
<accession>A0A2B4RAZ1</accession>
<dbReference type="PRINTS" id="PR00109">
    <property type="entry name" value="TYRKINASE"/>
</dbReference>
<dbReference type="PANTHER" id="PTHR24416:SF617">
    <property type="entry name" value="RET ONCOGENE, ISOFORM A"/>
    <property type="match status" value="1"/>
</dbReference>
<dbReference type="GO" id="GO:0043235">
    <property type="term" value="C:receptor complex"/>
    <property type="evidence" value="ECO:0007669"/>
    <property type="project" value="TreeGrafter"/>
</dbReference>
<evidence type="ECO:0000313" key="26">
    <source>
        <dbReference type="Proteomes" id="UP000225706"/>
    </source>
</evidence>
<proteinExistence type="predicted"/>
<keyword evidence="4" id="KW-0808">Transferase</keyword>
<evidence type="ECO:0000256" key="4">
    <source>
        <dbReference type="ARBA" id="ARBA00022679"/>
    </source>
</evidence>
<evidence type="ECO:0000259" key="23">
    <source>
        <dbReference type="PROSITE" id="PS50041"/>
    </source>
</evidence>
<dbReference type="GO" id="GO:0005524">
    <property type="term" value="F:ATP binding"/>
    <property type="evidence" value="ECO:0007669"/>
    <property type="project" value="UniProtKB-UniRule"/>
</dbReference>
<keyword evidence="6" id="KW-0732">Signal</keyword>
<evidence type="ECO:0000256" key="9">
    <source>
        <dbReference type="ARBA" id="ARBA00022777"/>
    </source>
</evidence>
<dbReference type="SMART" id="SM00060">
    <property type="entry name" value="FN3"/>
    <property type="match status" value="1"/>
</dbReference>
<reference evidence="26" key="1">
    <citation type="journal article" date="2017" name="bioRxiv">
        <title>Comparative analysis of the genomes of Stylophora pistillata and Acropora digitifera provides evidence for extensive differences between species of corals.</title>
        <authorList>
            <person name="Voolstra C.R."/>
            <person name="Li Y."/>
            <person name="Liew Y.J."/>
            <person name="Baumgarten S."/>
            <person name="Zoccola D."/>
            <person name="Flot J.-F."/>
            <person name="Tambutte S."/>
            <person name="Allemand D."/>
            <person name="Aranda M."/>
        </authorList>
    </citation>
    <scope>NUCLEOTIDE SEQUENCE [LARGE SCALE GENOMIC DNA]</scope>
</reference>
<keyword evidence="11" id="KW-1133">Transmembrane helix</keyword>
<keyword evidence="8 20" id="KW-0547">Nucleotide-binding</keyword>
<evidence type="ECO:0000256" key="13">
    <source>
        <dbReference type="ARBA" id="ARBA00023137"/>
    </source>
</evidence>
<evidence type="ECO:0000256" key="11">
    <source>
        <dbReference type="ARBA" id="ARBA00022989"/>
    </source>
</evidence>
<evidence type="ECO:0000256" key="19">
    <source>
        <dbReference type="ARBA" id="ARBA00056965"/>
    </source>
</evidence>
<dbReference type="Pfam" id="PF00059">
    <property type="entry name" value="Lectin_C"/>
    <property type="match status" value="1"/>
</dbReference>
<evidence type="ECO:0000256" key="21">
    <source>
        <dbReference type="SAM" id="MobiDB-lite"/>
    </source>
</evidence>
<keyword evidence="7" id="KW-0677">Repeat</keyword>
<dbReference type="InterPro" id="IPR020635">
    <property type="entry name" value="Tyr_kinase_cat_dom"/>
</dbReference>
<keyword evidence="12" id="KW-0472">Membrane</keyword>
<keyword evidence="3" id="KW-0597">Phosphoprotein</keyword>
<evidence type="ECO:0000256" key="15">
    <source>
        <dbReference type="ARBA" id="ARBA00023170"/>
    </source>
</evidence>
<keyword evidence="16" id="KW-0325">Glycoprotein</keyword>
<dbReference type="OrthoDB" id="1668230at2759"/>
<feature type="domain" description="Fibronectin type-III" evidence="24">
    <location>
        <begin position="659"/>
        <end position="753"/>
    </location>
</feature>
<keyword evidence="14" id="KW-1015">Disulfide bond</keyword>
<evidence type="ECO:0000259" key="24">
    <source>
        <dbReference type="PROSITE" id="PS50853"/>
    </source>
</evidence>
<dbReference type="STRING" id="50429.A0A2B4RAZ1"/>
<comment type="catalytic activity">
    <reaction evidence="18">
        <text>L-tyrosyl-[protein] + ATP = O-phospho-L-tyrosyl-[protein] + ADP + H(+)</text>
        <dbReference type="Rhea" id="RHEA:10596"/>
        <dbReference type="Rhea" id="RHEA-COMP:10136"/>
        <dbReference type="Rhea" id="RHEA-COMP:20101"/>
        <dbReference type="ChEBI" id="CHEBI:15378"/>
        <dbReference type="ChEBI" id="CHEBI:30616"/>
        <dbReference type="ChEBI" id="CHEBI:46858"/>
        <dbReference type="ChEBI" id="CHEBI:61978"/>
        <dbReference type="ChEBI" id="CHEBI:456216"/>
        <dbReference type="EC" id="2.7.10.1"/>
    </reaction>
</comment>
<organism evidence="25 26">
    <name type="scientific">Stylophora pistillata</name>
    <name type="common">Smooth cauliflower coral</name>
    <dbReference type="NCBI Taxonomy" id="50429"/>
    <lineage>
        <taxon>Eukaryota</taxon>
        <taxon>Metazoa</taxon>
        <taxon>Cnidaria</taxon>
        <taxon>Anthozoa</taxon>
        <taxon>Hexacorallia</taxon>
        <taxon>Scleractinia</taxon>
        <taxon>Astrocoeniina</taxon>
        <taxon>Pocilloporidae</taxon>
        <taxon>Stylophora</taxon>
    </lineage>
</organism>
<keyword evidence="9" id="KW-0418">Kinase</keyword>
<keyword evidence="5" id="KW-0812">Transmembrane</keyword>
<keyword evidence="15 25" id="KW-0675">Receptor</keyword>
<dbReference type="SUPFAM" id="SSF56112">
    <property type="entry name" value="Protein kinase-like (PK-like)"/>
    <property type="match status" value="1"/>
</dbReference>
<evidence type="ECO:0000256" key="12">
    <source>
        <dbReference type="ARBA" id="ARBA00023136"/>
    </source>
</evidence>
<evidence type="ECO:0000256" key="8">
    <source>
        <dbReference type="ARBA" id="ARBA00022741"/>
    </source>
</evidence>
<dbReference type="CDD" id="cd00192">
    <property type="entry name" value="PTKc"/>
    <property type="match status" value="1"/>
</dbReference>
<feature type="compositionally biased region" description="Polar residues" evidence="21">
    <location>
        <begin position="433"/>
        <end position="453"/>
    </location>
</feature>
<dbReference type="GO" id="GO:0007169">
    <property type="term" value="P:cell surface receptor protein tyrosine kinase signaling pathway"/>
    <property type="evidence" value="ECO:0007669"/>
    <property type="project" value="TreeGrafter"/>
</dbReference>
<dbReference type="InterPro" id="IPR001304">
    <property type="entry name" value="C-type_lectin-like"/>
</dbReference>
<dbReference type="Gene3D" id="2.60.40.10">
    <property type="entry name" value="Immunoglobulins"/>
    <property type="match status" value="1"/>
</dbReference>
<dbReference type="EMBL" id="LSMT01000859">
    <property type="protein sequence ID" value="PFX13979.1"/>
    <property type="molecule type" value="Genomic_DNA"/>
</dbReference>
<comment type="subcellular location">
    <subcellularLocation>
        <location evidence="1">Membrane</location>
        <topology evidence="1">Single-pass membrane protein</topology>
    </subcellularLocation>
</comment>
<dbReference type="InterPro" id="IPR016187">
    <property type="entry name" value="CTDL_fold"/>
</dbReference>
<dbReference type="InterPro" id="IPR008266">
    <property type="entry name" value="Tyr_kinase_AS"/>
</dbReference>
<evidence type="ECO:0000256" key="2">
    <source>
        <dbReference type="ARBA" id="ARBA00011902"/>
    </source>
</evidence>
<comment type="function">
    <text evidence="19">Receptor for basic fibroblast growth factor.</text>
</comment>
<dbReference type="InterPro" id="IPR016186">
    <property type="entry name" value="C-type_lectin-like/link_sf"/>
</dbReference>
<dbReference type="Gene3D" id="1.10.510.10">
    <property type="entry name" value="Transferase(Phosphotransferase) domain 1"/>
    <property type="match status" value="1"/>
</dbReference>
<evidence type="ECO:0000256" key="3">
    <source>
        <dbReference type="ARBA" id="ARBA00022553"/>
    </source>
</evidence>
<evidence type="ECO:0000256" key="1">
    <source>
        <dbReference type="ARBA" id="ARBA00004167"/>
    </source>
</evidence>
<comment type="caution">
    <text evidence="25">The sequence shown here is derived from an EMBL/GenBank/DDBJ whole genome shotgun (WGS) entry which is preliminary data.</text>
</comment>
<dbReference type="AlphaFoldDB" id="A0A2B4RAZ1"/>
<evidence type="ECO:0000256" key="18">
    <source>
        <dbReference type="ARBA" id="ARBA00051243"/>
    </source>
</evidence>
<dbReference type="InterPro" id="IPR011009">
    <property type="entry name" value="Kinase-like_dom_sf"/>
</dbReference>
<name>A0A2B4RAZ1_STYPI</name>
<dbReference type="FunFam" id="1.10.510.10:FF:000554">
    <property type="entry name" value="Predicted protein"/>
    <property type="match status" value="1"/>
</dbReference>
<evidence type="ECO:0000256" key="10">
    <source>
        <dbReference type="ARBA" id="ARBA00022840"/>
    </source>
</evidence>
<feature type="domain" description="Protein kinase" evidence="22">
    <location>
        <begin position="813"/>
        <end position="1084"/>
    </location>
</feature>
<evidence type="ECO:0000256" key="14">
    <source>
        <dbReference type="ARBA" id="ARBA00023157"/>
    </source>
</evidence>
<sequence>MERVKEMLKKHPHLKPAEIQSAFVMSSLWTEENWEKVEKEATQLLDRKWIANEKQSVRQEIHISGQNFEAVVTFKQYCDKKDSLLIYKVNDLRGNPDRPSFVFKTSEEKMKAALNMDRNGEHFLKEGYCCFDSKVKRCRNFVTLTASVYRPLLKKQIPLAVMEAEQESFQNIAMFWSLFNEGLQKVTGDKKMVFHPQGWCTDMAGANMNGLRQVFGDDALSRIKSCEFHFKESINKMARRLGQEAGETFKKLCQSLLICNLKETYLDAKKSLEEFINEKSERQFLSSWLSWWDNWRTFIFRAFVPTNAPRMNLAEGIHAGWAHKDPSNLSLFDAAHTDTRDSVLFAVELKFIEKGTSKGGTGPSYEQWKTTFHRRELERENYFGEEMMRVASKNGLLVYPNSGHRPPENKTTRQRKQHKRTEVESGNVEELPGTSSPCLQQQNFNNSGFSLEPTQRPDRATAQQITPAFTTVQSNAVHHSNSMTLTQRKCLPTTSHQMEKPAAVIWGVHIMVLALKKKRAPRKVLNQGSSGAKIFRAYHQKMNYTEADKACRIKNYGDYLAKIKTTNDLQLARNISNTTNGMKYWMGLNLRNGDWEWSDKKMAGIKLVDIVKNLNRTEALSKEPRKFCCLVTHDALLECTNCSEKHAFICEDFQELPPPPKRFTVENVQTRYLILTWDEPENASFQQILSYTVEQRTSISDNFTVLKTIPYPETKMIMENLEPSTEYTIRLSSNNMHGRSEGVLVTQRTLPNNFFMKLMLKIVLPLSLASLLVVVVCVKYGPIRNSKRGTGYTEPQTPLNPLCNWVEIPRTDVTLKEKLGEGAFGQVYKGLVRMGGQVRACAVKSIKEDAREKDAEDLFNELQILLTVGEHPNIISLIGACTKSGSILMIVRLAPNGCLLNQLRNRENPLEDDVERQVGFTRVDKVRIARDVANGMSHLASKKCVHRDLAARNVLLGERNIAMISDFGLSRDVYESGEYETLRGELLPVRWMALESMEDLVFNTKTDVWSFGILLWEMESRGKRPYIGLTSGGIMSFLWKGKRLPKPEECPSEIYDLMKSCWNLHPEKRPSFADLLAFLENELTENKEDFQGDKNRLGTEPKGITNIHSMKTHLYENVNMV</sequence>
<dbReference type="Pfam" id="PF07714">
    <property type="entry name" value="PK_Tyr_Ser-Thr"/>
    <property type="match status" value="1"/>
</dbReference>
<dbReference type="PROSITE" id="PS50011">
    <property type="entry name" value="PROTEIN_KINASE_DOM"/>
    <property type="match status" value="1"/>
</dbReference>
<dbReference type="Proteomes" id="UP000225706">
    <property type="component" value="Unassembled WGS sequence"/>
</dbReference>
<dbReference type="SUPFAM" id="SSF49265">
    <property type="entry name" value="Fibronectin type III"/>
    <property type="match status" value="1"/>
</dbReference>
<gene>
    <name evidence="25" type="primary">Tek</name>
    <name evidence="25" type="ORF">AWC38_SpisGene21903</name>
</gene>
<dbReference type="InterPro" id="IPR001245">
    <property type="entry name" value="Ser-Thr/Tyr_kinase_cat_dom"/>
</dbReference>
<evidence type="ECO:0000256" key="5">
    <source>
        <dbReference type="ARBA" id="ARBA00022692"/>
    </source>
</evidence>
<evidence type="ECO:0000259" key="22">
    <source>
        <dbReference type="PROSITE" id="PS50011"/>
    </source>
</evidence>
<dbReference type="PROSITE" id="PS00107">
    <property type="entry name" value="PROTEIN_KINASE_ATP"/>
    <property type="match status" value="1"/>
</dbReference>
<dbReference type="Gene3D" id="3.30.200.20">
    <property type="entry name" value="Phosphorylase Kinase, domain 1"/>
    <property type="match status" value="1"/>
</dbReference>
<dbReference type="InterPro" id="IPR000719">
    <property type="entry name" value="Prot_kinase_dom"/>
</dbReference>
<dbReference type="GO" id="GO:0004714">
    <property type="term" value="F:transmembrane receptor protein tyrosine kinase activity"/>
    <property type="evidence" value="ECO:0007669"/>
    <property type="project" value="UniProtKB-EC"/>
</dbReference>
<evidence type="ECO:0000313" key="25">
    <source>
        <dbReference type="EMBL" id="PFX13979.1"/>
    </source>
</evidence>
<dbReference type="InterPro" id="IPR036116">
    <property type="entry name" value="FN3_sf"/>
</dbReference>
<dbReference type="InterPro" id="IPR017441">
    <property type="entry name" value="Protein_kinase_ATP_BS"/>
</dbReference>
<keyword evidence="17" id="KW-0393">Immunoglobulin domain</keyword>
<evidence type="ECO:0000256" key="16">
    <source>
        <dbReference type="ARBA" id="ARBA00023180"/>
    </source>
</evidence>
<dbReference type="CDD" id="cd00037">
    <property type="entry name" value="CLECT"/>
    <property type="match status" value="1"/>
</dbReference>
<feature type="region of interest" description="Disordered" evidence="21">
    <location>
        <begin position="397"/>
        <end position="461"/>
    </location>
</feature>
<dbReference type="SUPFAM" id="SSF56436">
    <property type="entry name" value="C-type lectin-like"/>
    <property type="match status" value="1"/>
</dbReference>
<dbReference type="PANTHER" id="PTHR24416">
    <property type="entry name" value="TYROSINE-PROTEIN KINASE RECEPTOR"/>
    <property type="match status" value="1"/>
</dbReference>
<evidence type="ECO:0000256" key="6">
    <source>
        <dbReference type="ARBA" id="ARBA00022729"/>
    </source>
</evidence>
<dbReference type="InterPro" id="IPR050122">
    <property type="entry name" value="RTK"/>
</dbReference>
<evidence type="ECO:0000256" key="20">
    <source>
        <dbReference type="PROSITE-ProRule" id="PRU10141"/>
    </source>
</evidence>
<keyword evidence="26" id="KW-1185">Reference proteome</keyword>